<accession>A0A177AW30</accession>
<reference evidence="2 3" key="1">
    <citation type="submission" date="2016-04" db="EMBL/GenBank/DDBJ databases">
        <title>The genome of Intoshia linei affirms orthonectids as highly simplified spiralians.</title>
        <authorList>
            <person name="Mikhailov K.V."/>
            <person name="Slusarev G.S."/>
            <person name="Nikitin M.A."/>
            <person name="Logacheva M.D."/>
            <person name="Penin A."/>
            <person name="Aleoshin V."/>
            <person name="Panchin Y.V."/>
        </authorList>
    </citation>
    <scope>NUCLEOTIDE SEQUENCE [LARGE SCALE GENOMIC DNA]</scope>
    <source>
        <strain evidence="2">Intl2013</strain>
        <tissue evidence="2">Whole animal</tissue>
    </source>
</reference>
<comment type="caution">
    <text evidence="2">The sequence shown here is derived from an EMBL/GenBank/DDBJ whole genome shotgun (WGS) entry which is preliminary data.</text>
</comment>
<dbReference type="AlphaFoldDB" id="A0A177AW30"/>
<feature type="non-terminal residue" evidence="2">
    <location>
        <position position="1"/>
    </location>
</feature>
<evidence type="ECO:0000313" key="3">
    <source>
        <dbReference type="Proteomes" id="UP000078046"/>
    </source>
</evidence>
<keyword evidence="3" id="KW-1185">Reference proteome</keyword>
<sequence>KIDEIRNCYRQELLNSLASNQKKFNSKYLKQINDLKEKLKSKTDNYNELQQKYIRESGDNRKDIENFKNEIEELKKTIETKNILLEKLNTESEKELLIKELNENIVMMNDKINELNRTIEILKDKLVETESTLKITQDEYDKLQELMDSRMKNQKNQLLLLDQLKEKNDIIEELKLSLEEAKLKISDFEEEIIMLKELNQENIIAFENKIKTLNSEKKTLKTSLIESLEKNRNRPNTKKSVEKPHVCQDKKLDFEIKRLKEYIKDLNNSWTNKNKQLQNVLQKTKQESFIRKKTISEAAQLHKIAIAFDTSIYENDNEEYNEFLSYTVSVPSLSTEKSVKFSNIMDNK</sequence>
<proteinExistence type="predicted"/>
<evidence type="ECO:0000256" key="1">
    <source>
        <dbReference type="SAM" id="Coils"/>
    </source>
</evidence>
<gene>
    <name evidence="2" type="ORF">A3Q56_06237</name>
</gene>
<dbReference type="EMBL" id="LWCA01001055">
    <property type="protein sequence ID" value="OAF66040.1"/>
    <property type="molecule type" value="Genomic_DNA"/>
</dbReference>
<evidence type="ECO:0000313" key="2">
    <source>
        <dbReference type="EMBL" id="OAF66040.1"/>
    </source>
</evidence>
<feature type="coiled-coil region" evidence="1">
    <location>
        <begin position="25"/>
        <end position="223"/>
    </location>
</feature>
<dbReference type="Proteomes" id="UP000078046">
    <property type="component" value="Unassembled WGS sequence"/>
</dbReference>
<organism evidence="2 3">
    <name type="scientific">Intoshia linei</name>
    <dbReference type="NCBI Taxonomy" id="1819745"/>
    <lineage>
        <taxon>Eukaryota</taxon>
        <taxon>Metazoa</taxon>
        <taxon>Spiralia</taxon>
        <taxon>Lophotrochozoa</taxon>
        <taxon>Mesozoa</taxon>
        <taxon>Orthonectida</taxon>
        <taxon>Rhopaluridae</taxon>
        <taxon>Intoshia</taxon>
    </lineage>
</organism>
<protein>
    <submittedName>
        <fullName evidence="2">Uncharacterized protein</fullName>
    </submittedName>
</protein>
<name>A0A177AW30_9BILA</name>
<keyword evidence="1" id="KW-0175">Coiled coil</keyword>